<evidence type="ECO:0000313" key="2">
    <source>
        <dbReference type="EMBL" id="WSC16059.1"/>
    </source>
</evidence>
<sequence length="254" mass="26143">MDSIIQPAGPGGNLGGVGLVGGEVGDRVDGLGAPFFRAESATLTVDDFVGFRADLTQGRGQRVVVAHRAEHEHLRSVGAYCTAQAFAVDGDRTSADGLMAWTDASGGAVGAALFTLAGAVRVHRRKGCGGESGQVGEAGRGQRRGIDPGKRVTQGAFTRSAVAPGEGIVRAAEPGQNLLLTPPCPFRDGDKGVVPGTGHRADADGEQGGQLETSPPTGAWVGHAGQGIQEPGRHDRRRVDGRGRRDGRSSGERR</sequence>
<feature type="compositionally biased region" description="Basic and acidic residues" evidence="1">
    <location>
        <begin position="231"/>
        <end position="254"/>
    </location>
</feature>
<proteinExistence type="predicted"/>
<organism evidence="2 3">
    <name type="scientific">Streptomyces brevispora</name>
    <dbReference type="NCBI Taxonomy" id="887462"/>
    <lineage>
        <taxon>Bacteria</taxon>
        <taxon>Bacillati</taxon>
        <taxon>Actinomycetota</taxon>
        <taxon>Actinomycetes</taxon>
        <taxon>Kitasatosporales</taxon>
        <taxon>Streptomycetaceae</taxon>
        <taxon>Streptomyces</taxon>
    </lineage>
</organism>
<gene>
    <name evidence="2" type="ORF">OIE64_26685</name>
</gene>
<accession>A0ABZ1G833</accession>
<feature type="compositionally biased region" description="Gly residues" evidence="1">
    <location>
        <begin position="129"/>
        <end position="139"/>
    </location>
</feature>
<protein>
    <submittedName>
        <fullName evidence="2">Uncharacterized protein</fullName>
    </submittedName>
</protein>
<evidence type="ECO:0000256" key="1">
    <source>
        <dbReference type="SAM" id="MobiDB-lite"/>
    </source>
</evidence>
<reference evidence="2 3" key="1">
    <citation type="submission" date="2022-10" db="EMBL/GenBank/DDBJ databases">
        <title>The complete genomes of actinobacterial strains from the NBC collection.</title>
        <authorList>
            <person name="Joergensen T.S."/>
            <person name="Alvarez Arevalo M."/>
            <person name="Sterndorff E.B."/>
            <person name="Faurdal D."/>
            <person name="Vuksanovic O."/>
            <person name="Mourched A.-S."/>
            <person name="Charusanti P."/>
            <person name="Shaw S."/>
            <person name="Blin K."/>
            <person name="Weber T."/>
        </authorList>
    </citation>
    <scope>NUCLEOTIDE SEQUENCE [LARGE SCALE GENOMIC DNA]</scope>
    <source>
        <strain evidence="2 3">NBC 01769</strain>
    </source>
</reference>
<keyword evidence="3" id="KW-1185">Reference proteome</keyword>
<feature type="region of interest" description="Disordered" evidence="1">
    <location>
        <begin position="173"/>
        <end position="254"/>
    </location>
</feature>
<dbReference type="EMBL" id="CP109114">
    <property type="protein sequence ID" value="WSC16059.1"/>
    <property type="molecule type" value="Genomic_DNA"/>
</dbReference>
<feature type="region of interest" description="Disordered" evidence="1">
    <location>
        <begin position="128"/>
        <end position="153"/>
    </location>
</feature>
<evidence type="ECO:0000313" key="3">
    <source>
        <dbReference type="Proteomes" id="UP001330827"/>
    </source>
</evidence>
<name>A0ABZ1G833_9ACTN</name>
<dbReference type="Proteomes" id="UP001330827">
    <property type="component" value="Chromosome"/>
</dbReference>